<keyword evidence="1" id="KW-1003">Cell membrane</keyword>
<dbReference type="RefSeq" id="WP_213669832.1">
    <property type="nucleotide sequence ID" value="NZ_JAHCDA010000002.1"/>
</dbReference>
<evidence type="ECO:0000256" key="3">
    <source>
        <dbReference type="ARBA" id="ARBA00022989"/>
    </source>
</evidence>
<comment type="caution">
    <text evidence="6">The sequence shown here is derived from an EMBL/GenBank/DDBJ whole genome shotgun (WGS) entry which is preliminary data.</text>
</comment>
<feature type="transmembrane region" description="Helical" evidence="5">
    <location>
        <begin position="46"/>
        <end position="64"/>
    </location>
</feature>
<evidence type="ECO:0000256" key="5">
    <source>
        <dbReference type="SAM" id="Phobius"/>
    </source>
</evidence>
<evidence type="ECO:0000313" key="6">
    <source>
        <dbReference type="EMBL" id="MBS7811143.1"/>
    </source>
</evidence>
<evidence type="ECO:0000256" key="2">
    <source>
        <dbReference type="ARBA" id="ARBA00022692"/>
    </source>
</evidence>
<evidence type="ECO:0000256" key="4">
    <source>
        <dbReference type="ARBA" id="ARBA00023136"/>
    </source>
</evidence>
<keyword evidence="4 5" id="KW-0472">Membrane</keyword>
<name>A0ABS5QF04_9PROT</name>
<dbReference type="InterPro" id="IPR012451">
    <property type="entry name" value="DUF1656"/>
</dbReference>
<sequence length="68" mass="7638">MPSEIDVYGVFVPSFLVLMAACYLAMQLVRRGLAWTGLYAFVWHRALFNLSLYVILLGTAWTLARGIA</sequence>
<accession>A0ABS5QF04</accession>
<dbReference type="Pfam" id="PF07869">
    <property type="entry name" value="DUF1656"/>
    <property type="match status" value="1"/>
</dbReference>
<keyword evidence="7" id="KW-1185">Reference proteome</keyword>
<gene>
    <name evidence="6" type="ORF">KHU32_09360</name>
</gene>
<protein>
    <submittedName>
        <fullName evidence="6">DUF1656 domain-containing protein</fullName>
    </submittedName>
</protein>
<organism evidence="6 7">
    <name type="scientific">Roseococcus pinisoli</name>
    <dbReference type="NCBI Taxonomy" id="2835040"/>
    <lineage>
        <taxon>Bacteria</taxon>
        <taxon>Pseudomonadati</taxon>
        <taxon>Pseudomonadota</taxon>
        <taxon>Alphaproteobacteria</taxon>
        <taxon>Acetobacterales</taxon>
        <taxon>Roseomonadaceae</taxon>
        <taxon>Roseococcus</taxon>
    </lineage>
</organism>
<keyword evidence="2 5" id="KW-0812">Transmembrane</keyword>
<dbReference type="EMBL" id="JAHCDA010000002">
    <property type="protein sequence ID" value="MBS7811143.1"/>
    <property type="molecule type" value="Genomic_DNA"/>
</dbReference>
<evidence type="ECO:0000256" key="1">
    <source>
        <dbReference type="ARBA" id="ARBA00022475"/>
    </source>
</evidence>
<keyword evidence="3 5" id="KW-1133">Transmembrane helix</keyword>
<feature type="transmembrane region" description="Helical" evidence="5">
    <location>
        <begin position="7"/>
        <end position="26"/>
    </location>
</feature>
<reference evidence="6 7" key="1">
    <citation type="submission" date="2021-05" db="EMBL/GenBank/DDBJ databases">
        <title>Roseococcus sp. XZZS9, whole genome shotgun sequencing project.</title>
        <authorList>
            <person name="Zhao G."/>
            <person name="Shen L."/>
        </authorList>
    </citation>
    <scope>NUCLEOTIDE SEQUENCE [LARGE SCALE GENOMIC DNA]</scope>
    <source>
        <strain evidence="6 7">XZZS9</strain>
    </source>
</reference>
<evidence type="ECO:0000313" key="7">
    <source>
        <dbReference type="Proteomes" id="UP000766336"/>
    </source>
</evidence>
<dbReference type="Proteomes" id="UP000766336">
    <property type="component" value="Unassembled WGS sequence"/>
</dbReference>
<proteinExistence type="predicted"/>